<evidence type="ECO:0000256" key="3">
    <source>
        <dbReference type="ARBA" id="ARBA00023288"/>
    </source>
</evidence>
<reference evidence="8 9" key="1">
    <citation type="journal article" date="2021" name="Commun. Biol.">
        <title>The genome of Shorea leprosula (Dipterocarpaceae) highlights the ecological relevance of drought in aseasonal tropical rainforests.</title>
        <authorList>
            <person name="Ng K.K.S."/>
            <person name="Kobayashi M.J."/>
            <person name="Fawcett J.A."/>
            <person name="Hatakeyama M."/>
            <person name="Paape T."/>
            <person name="Ng C.H."/>
            <person name="Ang C.C."/>
            <person name="Tnah L.H."/>
            <person name="Lee C.T."/>
            <person name="Nishiyama T."/>
            <person name="Sese J."/>
            <person name="O'Brien M.J."/>
            <person name="Copetti D."/>
            <person name="Mohd Noor M.I."/>
            <person name="Ong R.C."/>
            <person name="Putra M."/>
            <person name="Sireger I.Z."/>
            <person name="Indrioko S."/>
            <person name="Kosugi Y."/>
            <person name="Izuno A."/>
            <person name="Isagi Y."/>
            <person name="Lee S.L."/>
            <person name="Shimizu K.K."/>
        </authorList>
    </citation>
    <scope>NUCLEOTIDE SEQUENCE [LARGE SCALE GENOMIC DNA]</scope>
    <source>
        <strain evidence="8">214</strain>
    </source>
</reference>
<evidence type="ECO:0000256" key="4">
    <source>
        <dbReference type="ARBA" id="ARBA00023289"/>
    </source>
</evidence>
<keyword evidence="4" id="KW-0636">Prenylation</keyword>
<proteinExistence type="inferred from homology"/>
<evidence type="ECO:0000256" key="1">
    <source>
        <dbReference type="ARBA" id="ARBA00022481"/>
    </source>
</evidence>
<keyword evidence="3" id="KW-0449">Lipoprotein</keyword>
<feature type="region of interest" description="Disordered" evidence="6">
    <location>
        <begin position="78"/>
        <end position="98"/>
    </location>
</feature>
<dbReference type="PROSITE" id="PS50846">
    <property type="entry name" value="HMA_2"/>
    <property type="match status" value="1"/>
</dbReference>
<comment type="caution">
    <text evidence="8">The sequence shown here is derived from an EMBL/GenBank/DDBJ whole genome shotgun (WGS) entry which is preliminary data.</text>
</comment>
<gene>
    <name evidence="8" type="ORF">SLEP1_g6021</name>
</gene>
<feature type="domain" description="HMA" evidence="7">
    <location>
        <begin position="8"/>
        <end position="72"/>
    </location>
</feature>
<evidence type="ECO:0000256" key="6">
    <source>
        <dbReference type="SAM" id="MobiDB-lite"/>
    </source>
</evidence>
<keyword evidence="2" id="KW-0479">Metal-binding</keyword>
<dbReference type="AlphaFoldDB" id="A0AAV5HTU8"/>
<evidence type="ECO:0000313" key="8">
    <source>
        <dbReference type="EMBL" id="GKU92272.1"/>
    </source>
</evidence>
<dbReference type="InterPro" id="IPR006121">
    <property type="entry name" value="HMA_dom"/>
</dbReference>
<dbReference type="Gene3D" id="3.30.70.100">
    <property type="match status" value="1"/>
</dbReference>
<evidence type="ECO:0000259" key="7">
    <source>
        <dbReference type="PROSITE" id="PS50846"/>
    </source>
</evidence>
<keyword evidence="1" id="KW-0488">Methylation</keyword>
<evidence type="ECO:0000256" key="5">
    <source>
        <dbReference type="ARBA" id="ARBA00024045"/>
    </source>
</evidence>
<dbReference type="InterPro" id="IPR044577">
    <property type="entry name" value="HIPP4/7/8/17/18/19"/>
</dbReference>
<dbReference type="Proteomes" id="UP001054252">
    <property type="component" value="Unassembled WGS sequence"/>
</dbReference>
<evidence type="ECO:0000313" key="9">
    <source>
        <dbReference type="Proteomes" id="UP001054252"/>
    </source>
</evidence>
<accession>A0AAV5HTU8</accession>
<dbReference type="Pfam" id="PF00403">
    <property type="entry name" value="HMA"/>
    <property type="match status" value="1"/>
</dbReference>
<dbReference type="PANTHER" id="PTHR46195">
    <property type="entry name" value="HEAVY METAL-ASSOCIATED ISOPRENYLATED PLANT PROTEIN 7"/>
    <property type="match status" value="1"/>
</dbReference>
<organism evidence="8 9">
    <name type="scientific">Rubroshorea leprosula</name>
    <dbReference type="NCBI Taxonomy" id="152421"/>
    <lineage>
        <taxon>Eukaryota</taxon>
        <taxon>Viridiplantae</taxon>
        <taxon>Streptophyta</taxon>
        <taxon>Embryophyta</taxon>
        <taxon>Tracheophyta</taxon>
        <taxon>Spermatophyta</taxon>
        <taxon>Magnoliopsida</taxon>
        <taxon>eudicotyledons</taxon>
        <taxon>Gunneridae</taxon>
        <taxon>Pentapetalae</taxon>
        <taxon>rosids</taxon>
        <taxon>malvids</taxon>
        <taxon>Malvales</taxon>
        <taxon>Dipterocarpaceae</taxon>
        <taxon>Rubroshorea</taxon>
    </lineage>
</organism>
<dbReference type="SUPFAM" id="SSF55008">
    <property type="entry name" value="HMA, heavy metal-associated domain"/>
    <property type="match status" value="1"/>
</dbReference>
<dbReference type="PANTHER" id="PTHR46195:SF12">
    <property type="entry name" value="HEAVY METAL-ASSOCIATED ISOPRENYLATED PLANT PROTEIN 4"/>
    <property type="match status" value="1"/>
</dbReference>
<protein>
    <recommendedName>
        <fullName evidence="7">HMA domain-containing protein</fullName>
    </recommendedName>
</protein>
<dbReference type="GO" id="GO:0046872">
    <property type="term" value="F:metal ion binding"/>
    <property type="evidence" value="ECO:0007669"/>
    <property type="project" value="UniProtKB-KW"/>
</dbReference>
<comment type="similarity">
    <text evidence="5">Belongs to the HIPP family.</text>
</comment>
<evidence type="ECO:0000256" key="2">
    <source>
        <dbReference type="ARBA" id="ARBA00022723"/>
    </source>
</evidence>
<dbReference type="EMBL" id="BPVZ01000005">
    <property type="protein sequence ID" value="GKU92272.1"/>
    <property type="molecule type" value="Genomic_DNA"/>
</dbReference>
<dbReference type="InterPro" id="IPR036163">
    <property type="entry name" value="HMA_dom_sf"/>
</dbReference>
<keyword evidence="9" id="KW-1185">Reference proteome</keyword>
<sequence>MCYLKEIIRIISVKVHLHCEKCELDLRKKLLKHKSIYSVKTDMEAEILTIKGTIEPEKLLTYIRKKVNKHAEIIDSKTVKKKEKEKEEEEEKKEKKEEEKVEEIFTEKIKIIEIEEEVKVEVKGKEGEAPYFIHYVYAPQYFSDENPNACIVM</sequence>
<name>A0AAV5HTU8_9ROSI</name>